<evidence type="ECO:0000259" key="2">
    <source>
        <dbReference type="SMART" id="SM00645"/>
    </source>
</evidence>
<comment type="similarity">
    <text evidence="1">Belongs to the peptidase C1 family.</text>
</comment>
<feature type="domain" description="Peptidase C1A papain C-terminal" evidence="2">
    <location>
        <begin position="47"/>
        <end position="267"/>
    </location>
</feature>
<proteinExistence type="inferred from homology"/>
<reference evidence="3" key="1">
    <citation type="submission" date="2020-04" db="EMBL/GenBank/DDBJ databases">
        <authorList>
            <person name="Chiriac C."/>
            <person name="Salcher M."/>
            <person name="Ghai R."/>
            <person name="Kavagutti S V."/>
        </authorList>
    </citation>
    <scope>NUCLEOTIDE SEQUENCE</scope>
</reference>
<dbReference type="EMBL" id="LR796187">
    <property type="protein sequence ID" value="CAB4125995.1"/>
    <property type="molecule type" value="Genomic_DNA"/>
</dbReference>
<organism evidence="3">
    <name type="scientific">uncultured Caudovirales phage</name>
    <dbReference type="NCBI Taxonomy" id="2100421"/>
    <lineage>
        <taxon>Viruses</taxon>
        <taxon>Duplodnaviria</taxon>
        <taxon>Heunggongvirae</taxon>
        <taxon>Uroviricota</taxon>
        <taxon>Caudoviricetes</taxon>
        <taxon>Peduoviridae</taxon>
        <taxon>Maltschvirus</taxon>
        <taxon>Maltschvirus maltsch</taxon>
    </lineage>
</organism>
<dbReference type="InterPro" id="IPR025660">
    <property type="entry name" value="Pept_his_AS"/>
</dbReference>
<evidence type="ECO:0000313" key="3">
    <source>
        <dbReference type="EMBL" id="CAB4125995.1"/>
    </source>
</evidence>
<dbReference type="GO" id="GO:0008234">
    <property type="term" value="F:cysteine-type peptidase activity"/>
    <property type="evidence" value="ECO:0007669"/>
    <property type="project" value="InterPro"/>
</dbReference>
<dbReference type="SUPFAM" id="SSF54001">
    <property type="entry name" value="Cysteine proteinases"/>
    <property type="match status" value="1"/>
</dbReference>
<evidence type="ECO:0000256" key="1">
    <source>
        <dbReference type="ARBA" id="ARBA00008455"/>
    </source>
</evidence>
<dbReference type="InterPro" id="IPR038765">
    <property type="entry name" value="Papain-like_cys_pep_sf"/>
</dbReference>
<dbReference type="Gene3D" id="3.90.70.10">
    <property type="entry name" value="Cysteine proteinases"/>
    <property type="match status" value="1"/>
</dbReference>
<dbReference type="InterPro" id="IPR013128">
    <property type="entry name" value="Peptidase_C1A"/>
</dbReference>
<dbReference type="EMBL" id="LR798231">
    <property type="protein sequence ID" value="CAB5208913.1"/>
    <property type="molecule type" value="Genomic_DNA"/>
</dbReference>
<accession>A0A6J5KXM7</accession>
<dbReference type="GO" id="GO:0001897">
    <property type="term" value="P:symbiont-mediated cytolysis of host cell"/>
    <property type="evidence" value="ECO:0007669"/>
    <property type="project" value="UniProtKB-ARBA"/>
</dbReference>
<protein>
    <submittedName>
        <fullName evidence="3">Peptidase_C1 domain containing protein</fullName>
    </submittedName>
</protein>
<dbReference type="Pfam" id="PF00112">
    <property type="entry name" value="Peptidase_C1"/>
    <property type="match status" value="1"/>
</dbReference>
<evidence type="ECO:0000313" key="4">
    <source>
        <dbReference type="EMBL" id="CAB5208913.1"/>
    </source>
</evidence>
<name>A0A6J5KXM7_9CAUD</name>
<dbReference type="InterPro" id="IPR000668">
    <property type="entry name" value="Peptidase_C1A_C"/>
</dbReference>
<dbReference type="CDD" id="cd02619">
    <property type="entry name" value="Peptidase_C1"/>
    <property type="match status" value="1"/>
</dbReference>
<dbReference type="SMART" id="SM00645">
    <property type="entry name" value="Pept_C1"/>
    <property type="match status" value="1"/>
</dbReference>
<dbReference type="GO" id="GO:0006508">
    <property type="term" value="P:proteolysis"/>
    <property type="evidence" value="ECO:0007669"/>
    <property type="project" value="InterPro"/>
</dbReference>
<gene>
    <name evidence="4" type="ORF">UFOVP181_243</name>
    <name evidence="3" type="ORF">UFOVP57_396</name>
</gene>
<sequence length="276" mass="30884">MKTTGVNLSQINVNAIFNPTYLSKYRWVREPVDIRDHIYQIAPLTLVPKIDLRQYCSPIEDQGYLGSCTGNAIAGQIELIDRKNGKQLDVSRLFIYYEERVLEGSVRWDAGAYIRDGIKVCYTKGAPLESLWPYNQSRWATRPSTSAYTDALKRKVTGYQRCTNFNAVKNALAAGNPVVIGFDVYESFEGTWGNIPHGQSGSGMMPMPNKATEQILGGHAVCIVGYDDTLNGGRFIVRNSWGTGWGDNGYFYMPYGVIQDTTMSSDFWLISAVRNP</sequence>
<dbReference type="PANTHER" id="PTHR12411">
    <property type="entry name" value="CYSTEINE PROTEASE FAMILY C1-RELATED"/>
    <property type="match status" value="1"/>
</dbReference>
<dbReference type="PROSITE" id="PS00639">
    <property type="entry name" value="THIOL_PROTEASE_HIS"/>
    <property type="match status" value="1"/>
</dbReference>